<dbReference type="Proteomes" id="UP000271175">
    <property type="component" value="Unassembled WGS sequence"/>
</dbReference>
<name>A0A3L1T938_ECOLX</name>
<evidence type="ECO:0000313" key="1">
    <source>
        <dbReference type="EMBL" id="MIB64132.1"/>
    </source>
</evidence>
<proteinExistence type="predicted"/>
<sequence length="159" mass="17965">MIKRLLFLYVALLFLSEGAYASVTVFIAPSWERNTDSVNEIYKYIDDINSNNHVIDQAYVEPIRKELGVYRDYIQKKLINFNGKGVCKLSITTGSTGVKDIEPPDVVLLNSLAENSSLDCKKLYREIQSIVDNDPSLLFPEKIKSNGLLSIDMIIVMGR</sequence>
<organism evidence="1 2">
    <name type="scientific">Escherichia coli</name>
    <dbReference type="NCBI Taxonomy" id="562"/>
    <lineage>
        <taxon>Bacteria</taxon>
        <taxon>Pseudomonadati</taxon>
        <taxon>Pseudomonadota</taxon>
        <taxon>Gammaproteobacteria</taxon>
        <taxon>Enterobacterales</taxon>
        <taxon>Enterobacteriaceae</taxon>
        <taxon>Escherichia</taxon>
    </lineage>
</organism>
<reference evidence="1 2" key="1">
    <citation type="submission" date="2018-10" db="EMBL/GenBank/DDBJ databases">
        <authorList>
            <consortium name="NARMS: The National Antimicrobial Resistance Monitoring System"/>
        </authorList>
    </citation>
    <scope>NUCLEOTIDE SEQUENCE [LARGE SCALE GENOMIC DNA]</scope>
    <source>
        <strain evidence="1 2">CVM N17EC0276</strain>
    </source>
</reference>
<gene>
    <name evidence="1" type="ORF">D9E49_27960</name>
</gene>
<comment type="caution">
    <text evidence="1">The sequence shown here is derived from an EMBL/GenBank/DDBJ whole genome shotgun (WGS) entry which is preliminary data.</text>
</comment>
<evidence type="ECO:0000313" key="2">
    <source>
        <dbReference type="Proteomes" id="UP000271175"/>
    </source>
</evidence>
<dbReference type="EMBL" id="ROAL01000074">
    <property type="protein sequence ID" value="MIB64132.1"/>
    <property type="molecule type" value="Genomic_DNA"/>
</dbReference>
<protein>
    <submittedName>
        <fullName evidence="1">Uncharacterized protein</fullName>
    </submittedName>
</protein>
<dbReference type="RefSeq" id="WP_000595942.1">
    <property type="nucleotide sequence ID" value="NZ_BFFS01000082.1"/>
</dbReference>
<accession>A0A3L1T938</accession>
<dbReference type="AlphaFoldDB" id="A0A3L1T938"/>